<proteinExistence type="predicted"/>
<evidence type="ECO:0000256" key="1">
    <source>
        <dbReference type="SAM" id="Phobius"/>
    </source>
</evidence>
<dbReference type="EMBL" id="MOOV01000098">
    <property type="protein sequence ID" value="OUC01063.1"/>
    <property type="molecule type" value="Genomic_DNA"/>
</dbReference>
<feature type="transmembrane region" description="Helical" evidence="1">
    <location>
        <begin position="42"/>
        <end position="60"/>
    </location>
</feature>
<gene>
    <name evidence="2" type="ORF">BK784_13565</name>
</gene>
<dbReference type="RefSeq" id="WP_088066659.1">
    <property type="nucleotide sequence ID" value="NZ_MOOV01000098.1"/>
</dbReference>
<reference evidence="2 3" key="1">
    <citation type="submission" date="2016-10" db="EMBL/GenBank/DDBJ databases">
        <title>Comparative genomics of Bacillus thuringiensis reveals a path to pathogens against multiple invertebrate hosts.</title>
        <authorList>
            <person name="Zheng J."/>
            <person name="Gao Q."/>
            <person name="Liu H."/>
            <person name="Peng D."/>
            <person name="Ruan L."/>
            <person name="Sun M."/>
        </authorList>
    </citation>
    <scope>NUCLEOTIDE SEQUENCE [LARGE SCALE GENOMIC DNA]</scope>
    <source>
        <strain evidence="2">T30001</strain>
    </source>
</reference>
<dbReference type="AlphaFoldDB" id="A0A9X6N707"/>
<keyword evidence="1" id="KW-0812">Transmembrane</keyword>
<keyword evidence="1" id="KW-1133">Transmembrane helix</keyword>
<evidence type="ECO:0000313" key="2">
    <source>
        <dbReference type="EMBL" id="OUC01063.1"/>
    </source>
</evidence>
<sequence length="73" mass="8585">MRHVKAIKKSKKYEYAFVISFISFFVLIFGTLIVGLYTEFKFLTYFVIAISINGYITNEFHKKYKNEAKSVLS</sequence>
<comment type="caution">
    <text evidence="2">The sequence shown here is derived from an EMBL/GenBank/DDBJ whole genome shotgun (WGS) entry which is preliminary data.</text>
</comment>
<keyword evidence="1" id="KW-0472">Membrane</keyword>
<organism evidence="2 3">
    <name type="scientific">Bacillus thuringiensis subsp. medellin</name>
    <dbReference type="NCBI Taxonomy" id="79672"/>
    <lineage>
        <taxon>Bacteria</taxon>
        <taxon>Bacillati</taxon>
        <taxon>Bacillota</taxon>
        <taxon>Bacilli</taxon>
        <taxon>Bacillales</taxon>
        <taxon>Bacillaceae</taxon>
        <taxon>Bacillus</taxon>
        <taxon>Bacillus cereus group</taxon>
    </lineage>
</organism>
<evidence type="ECO:0000313" key="3">
    <source>
        <dbReference type="Proteomes" id="UP000195160"/>
    </source>
</evidence>
<accession>A0A9X6N707</accession>
<feature type="transmembrane region" description="Helical" evidence="1">
    <location>
        <begin position="15"/>
        <end position="36"/>
    </location>
</feature>
<protein>
    <submittedName>
        <fullName evidence="2">Uncharacterized protein</fullName>
    </submittedName>
</protein>
<dbReference type="Proteomes" id="UP000195160">
    <property type="component" value="Unassembled WGS sequence"/>
</dbReference>
<name>A0A9X6N707_BACTV</name>